<dbReference type="EMBL" id="CYKH01002089">
    <property type="protein sequence ID" value="CUG92818.1"/>
    <property type="molecule type" value="Genomic_DNA"/>
</dbReference>
<reference evidence="2" key="1">
    <citation type="submission" date="2015-09" db="EMBL/GenBank/DDBJ databases">
        <authorList>
            <consortium name="Pathogen Informatics"/>
        </authorList>
    </citation>
    <scope>NUCLEOTIDE SEQUENCE [LARGE SCALE GENOMIC DNA]</scope>
    <source>
        <strain evidence="2">Lake Konstanz</strain>
    </source>
</reference>
<evidence type="ECO:0000313" key="1">
    <source>
        <dbReference type="EMBL" id="CUG92818.1"/>
    </source>
</evidence>
<protein>
    <recommendedName>
        <fullName evidence="3">DUF2439 domain-containing protein</fullName>
    </recommendedName>
</protein>
<proteinExistence type="predicted"/>
<sequence length="275" mass="30121">MRNFLCLRRSTVTNTITLEMPVTNRHSVSAVPQESSCVPLQQQKSSQITPLVPSQMKGIPKPCEPSRFNVIFASTAKKHNRIWKDGMLIVSEGRTVLYDITLQKSVASCGGASGAKNAMFSQMASRAGKSFNEGDELIMNGVWAVQIITVMHRHLCPYDDEAPSIAIPQAGPTPLSNANAKQLKSSLQVLHPVKVIPDHPFLAEISVNSQNLPSYYQTGCYNLSSHPAPPPPTTLMPVPQAYLTGLQPRRTNAEVLYHMRSGSSGTQGHQHWTSH</sequence>
<evidence type="ECO:0000313" key="2">
    <source>
        <dbReference type="Proteomes" id="UP000051952"/>
    </source>
</evidence>
<keyword evidence="2" id="KW-1185">Reference proteome</keyword>
<organism evidence="1 2">
    <name type="scientific">Bodo saltans</name>
    <name type="common">Flagellated protozoan</name>
    <dbReference type="NCBI Taxonomy" id="75058"/>
    <lineage>
        <taxon>Eukaryota</taxon>
        <taxon>Discoba</taxon>
        <taxon>Euglenozoa</taxon>
        <taxon>Kinetoplastea</taxon>
        <taxon>Metakinetoplastina</taxon>
        <taxon>Eubodonida</taxon>
        <taxon>Bodonidae</taxon>
        <taxon>Bodo</taxon>
    </lineage>
</organism>
<dbReference type="Proteomes" id="UP000051952">
    <property type="component" value="Unassembled WGS sequence"/>
</dbReference>
<accession>A0A0S4JRI5</accession>
<gene>
    <name evidence="1" type="ORF">BSAL_39515</name>
</gene>
<dbReference type="AlphaFoldDB" id="A0A0S4JRI5"/>
<evidence type="ECO:0008006" key="3">
    <source>
        <dbReference type="Google" id="ProtNLM"/>
    </source>
</evidence>
<dbReference type="VEuPathDB" id="TriTrypDB:BSAL_39515"/>
<name>A0A0S4JRI5_BODSA</name>